<evidence type="ECO:0000313" key="2">
    <source>
        <dbReference type="EMBL" id="SEM51825.1"/>
    </source>
</evidence>
<dbReference type="AlphaFoldDB" id="A0A1H7Z0U1"/>
<accession>A0A1H7Z0U1</accession>
<keyword evidence="2" id="KW-0969">Cilium</keyword>
<organism evidence="2 3">
    <name type="scientific">Loktanella fryxellensis</name>
    <dbReference type="NCBI Taxonomy" id="245187"/>
    <lineage>
        <taxon>Bacteria</taxon>
        <taxon>Pseudomonadati</taxon>
        <taxon>Pseudomonadota</taxon>
        <taxon>Alphaproteobacteria</taxon>
        <taxon>Rhodobacterales</taxon>
        <taxon>Roseobacteraceae</taxon>
        <taxon>Loktanella</taxon>
    </lineage>
</organism>
<dbReference type="Proteomes" id="UP000199585">
    <property type="component" value="Unassembled WGS sequence"/>
</dbReference>
<dbReference type="InterPro" id="IPR036429">
    <property type="entry name" value="SpoA-like_sf"/>
</dbReference>
<keyword evidence="2" id="KW-0282">Flagellum</keyword>
<feature type="domain" description="Flagellar motor switch protein FliN-like C-terminal" evidence="1">
    <location>
        <begin position="227"/>
        <end position="295"/>
    </location>
</feature>
<gene>
    <name evidence="2" type="ORF">SAMN04488003_101395</name>
</gene>
<dbReference type="SUPFAM" id="SSF101801">
    <property type="entry name" value="Surface presentation of antigens (SPOA)"/>
    <property type="match status" value="1"/>
</dbReference>
<dbReference type="InterPro" id="IPR001543">
    <property type="entry name" value="FliN-like_C"/>
</dbReference>
<name>A0A1H7Z0U1_9RHOB</name>
<keyword evidence="2" id="KW-0966">Cell projection</keyword>
<dbReference type="STRING" id="245187.SAMN04488003_101395"/>
<protein>
    <submittedName>
        <fullName evidence="2">Flagellar motor switch protein FliM</fullName>
    </submittedName>
</protein>
<evidence type="ECO:0000259" key="1">
    <source>
        <dbReference type="Pfam" id="PF01052"/>
    </source>
</evidence>
<dbReference type="EMBL" id="FOCI01000001">
    <property type="protein sequence ID" value="SEM51825.1"/>
    <property type="molecule type" value="Genomic_DNA"/>
</dbReference>
<proteinExistence type="predicted"/>
<keyword evidence="3" id="KW-1185">Reference proteome</keyword>
<reference evidence="2 3" key="1">
    <citation type="submission" date="2016-10" db="EMBL/GenBank/DDBJ databases">
        <authorList>
            <person name="de Groot N.N."/>
        </authorList>
    </citation>
    <scope>NUCLEOTIDE SEQUENCE [LARGE SCALE GENOMIC DNA]</scope>
    <source>
        <strain evidence="2 3">DSM 16213</strain>
    </source>
</reference>
<sequence>MATGAGVLGRMTRRRAPDVPDVPLTASRAVRLAVERAAQATTGLTVTVGQVAELVLPLDRLLADCGGDMLLLALMRDGAVCGLIGCDAGLVSAQIEMLTTGRIAPGSPDLRPVTRTEGTLAQPLLIQILAEMEETTIRTALDGWMQGAVLGTRFDTPRAAGFELADQFYRRITLSLSCGDADRPGQLMLALPPQAGTAAVPGGRQDRAADRGADRAADWHDRFRTAVLAAPARLDAVLHRMTVPAAVLTAMDIGQILPLQGCTVGMVRLEDPLGRTVARGRLGQIGGHVAVRVQHSADTVPMVDLAMTEMSDAPTGHGRSGDPAAVRTIRTRATDSPVVQLDLQVSTGDPVS</sequence>
<dbReference type="Pfam" id="PF01052">
    <property type="entry name" value="FliMN_C"/>
    <property type="match status" value="1"/>
</dbReference>
<evidence type="ECO:0000313" key="3">
    <source>
        <dbReference type="Proteomes" id="UP000199585"/>
    </source>
</evidence>
<dbReference type="Gene3D" id="2.30.330.10">
    <property type="entry name" value="SpoA-like"/>
    <property type="match status" value="1"/>
</dbReference>